<dbReference type="Pfam" id="PF08867">
    <property type="entry name" value="FRG"/>
    <property type="match status" value="1"/>
</dbReference>
<proteinExistence type="predicted"/>
<dbReference type="EMBL" id="CM001561">
    <property type="protein sequence ID" value="EJZ59563.1"/>
    <property type="molecule type" value="Genomic_DNA"/>
</dbReference>
<name>A0A7U9CQ94_PSEFL</name>
<evidence type="ECO:0000313" key="3">
    <source>
        <dbReference type="Proteomes" id="UP000006045"/>
    </source>
</evidence>
<dbReference type="AlphaFoldDB" id="A0A7U9CQ94"/>
<protein>
    <recommendedName>
        <fullName evidence="1">FRG domain-containing protein</fullName>
    </recommendedName>
</protein>
<evidence type="ECO:0000259" key="1">
    <source>
        <dbReference type="SMART" id="SM00901"/>
    </source>
</evidence>
<accession>A0A7U9CQ94</accession>
<feature type="domain" description="FRG" evidence="1">
    <location>
        <begin position="44"/>
        <end position="140"/>
    </location>
</feature>
<reference evidence="2 3" key="1">
    <citation type="submission" date="2012-08" db="EMBL/GenBank/DDBJ databases">
        <title>The genome of cave-isolated P. fluorescens strain R124 demonstrates phenotypic adaptation to the mineral environment.</title>
        <authorList>
            <person name="Barton M.D."/>
            <person name="Petronio M."/>
            <person name="Giarrizzo J.G."/>
            <person name="Bowling B.V."/>
            <person name="Barton H.A."/>
        </authorList>
    </citation>
    <scope>NUCLEOTIDE SEQUENCE [LARGE SCALE GENOMIC DNA]</scope>
    <source>
        <strain evidence="2 3">R124</strain>
    </source>
</reference>
<evidence type="ECO:0000313" key="2">
    <source>
        <dbReference type="EMBL" id="EJZ59563.1"/>
    </source>
</evidence>
<dbReference type="InterPro" id="IPR014966">
    <property type="entry name" value="FRG-dom"/>
</dbReference>
<organism evidence="2 3">
    <name type="scientific">Pseudomonas fluorescens R124</name>
    <dbReference type="NCBI Taxonomy" id="743713"/>
    <lineage>
        <taxon>Bacteria</taxon>
        <taxon>Pseudomonadati</taxon>
        <taxon>Pseudomonadota</taxon>
        <taxon>Gammaproteobacteria</taxon>
        <taxon>Pseudomonadales</taxon>
        <taxon>Pseudomonadaceae</taxon>
        <taxon>Pseudomonas</taxon>
    </lineage>
</organism>
<gene>
    <name evidence="2" type="ORF">I1A_003915</name>
</gene>
<dbReference type="SMART" id="SM00901">
    <property type="entry name" value="FRG"/>
    <property type="match status" value="1"/>
</dbReference>
<sequence>MTSTIELKGLLGIFSRWGVLRLLEFEVGSVSELIEALERDHKAYDGAIWFRGQACNHWALAPGYLRLKKPPSESTLLKRFKQSAAMLIDRDPKDSFDWLFLMQHYGLPTRLLDWSESPLVALYFALEESERYPGEDAALWCLRPSELNKKANIQDDNEEFFIPSFDDEELKNYSIEILASGPKRTRLLPIATIATRNNSRIQAQLGVFTIHHLDEVAIDQIGDGSHVVKYNIPESSRAHILDQLRLLGFSKFTMFPELASIGENIKRGLS</sequence>
<dbReference type="Proteomes" id="UP000006045">
    <property type="component" value="Chromosome"/>
</dbReference>